<evidence type="ECO:0000256" key="2">
    <source>
        <dbReference type="ARBA" id="ARBA00022801"/>
    </source>
</evidence>
<feature type="domain" description="Helicase ATP-binding" evidence="4">
    <location>
        <begin position="80"/>
        <end position="242"/>
    </location>
</feature>
<evidence type="ECO:0000313" key="5">
    <source>
        <dbReference type="EMBL" id="ETO31946.1"/>
    </source>
</evidence>
<dbReference type="OrthoDB" id="272481at2759"/>
<evidence type="ECO:0000259" key="4">
    <source>
        <dbReference type="PROSITE" id="PS51193"/>
    </source>
</evidence>
<dbReference type="PROSITE" id="PS51193">
    <property type="entry name" value="HELICASE_ATP_BIND_2"/>
    <property type="match status" value="1"/>
</dbReference>
<dbReference type="EMBL" id="ASPP01004586">
    <property type="protein sequence ID" value="ETO31946.1"/>
    <property type="molecule type" value="Genomic_DNA"/>
</dbReference>
<comment type="caution">
    <text evidence="5">The sequence shown here is derived from an EMBL/GenBank/DDBJ whole genome shotgun (WGS) entry which is preliminary data.</text>
</comment>
<gene>
    <name evidence="5" type="ORF">RFI_05171</name>
</gene>
<dbReference type="AlphaFoldDB" id="X6P154"/>
<sequence>MKYFNYFKCLFYVFETFFELRKGNVWQQILLLIQIEEKIFIIMNSVVLCCKLFDLNFKTYIELSSLNQHWHYQMKIPVEDLIVYFPYDYVYPEQYDYMVALKQTLDTGNGHCLLEMPTGTGKTVTLLSLIVSYQLSRPDIGKLVYCTRTVQEMDKVMEEIKRVFSYINAVFPKTNEQKKSDASTNSTISSDRKMDVDIEDIVYDPMMQTLTSKSLFPDEKRAIRKNLCVCLSARRNLCIHPE</sequence>
<dbReference type="GO" id="GO:0006366">
    <property type="term" value="P:transcription by RNA polymerase II"/>
    <property type="evidence" value="ECO:0007669"/>
    <property type="project" value="TreeGrafter"/>
</dbReference>
<evidence type="ECO:0000256" key="1">
    <source>
        <dbReference type="ARBA" id="ARBA00022741"/>
    </source>
</evidence>
<accession>X6P154</accession>
<dbReference type="InterPro" id="IPR006935">
    <property type="entry name" value="Helicase/UvrB_N"/>
</dbReference>
<dbReference type="InterPro" id="IPR045028">
    <property type="entry name" value="DinG/Rad3-like"/>
</dbReference>
<dbReference type="GO" id="GO:0003684">
    <property type="term" value="F:damaged DNA binding"/>
    <property type="evidence" value="ECO:0007669"/>
    <property type="project" value="TreeGrafter"/>
</dbReference>
<dbReference type="PANTHER" id="PTHR11472:SF1">
    <property type="entry name" value="GENERAL TRANSCRIPTION AND DNA REPAIR FACTOR IIH HELICASE SUBUNIT XPD"/>
    <property type="match status" value="1"/>
</dbReference>
<protein>
    <recommendedName>
        <fullName evidence="4">Helicase ATP-binding domain-containing protein</fullName>
    </recommendedName>
</protein>
<dbReference type="GO" id="GO:0005524">
    <property type="term" value="F:ATP binding"/>
    <property type="evidence" value="ECO:0007669"/>
    <property type="project" value="UniProtKB-KW"/>
</dbReference>
<keyword evidence="1" id="KW-0547">Nucleotide-binding</keyword>
<keyword evidence="2" id="KW-0378">Hydrolase</keyword>
<proteinExistence type="predicted"/>
<reference evidence="5 6" key="1">
    <citation type="journal article" date="2013" name="Curr. Biol.">
        <title>The Genome of the Foraminiferan Reticulomyxa filosa.</title>
        <authorList>
            <person name="Glockner G."/>
            <person name="Hulsmann N."/>
            <person name="Schleicher M."/>
            <person name="Noegel A.A."/>
            <person name="Eichinger L."/>
            <person name="Gallinger C."/>
            <person name="Pawlowski J."/>
            <person name="Sierra R."/>
            <person name="Euteneuer U."/>
            <person name="Pillet L."/>
            <person name="Moustafa A."/>
            <person name="Platzer M."/>
            <person name="Groth M."/>
            <person name="Szafranski K."/>
            <person name="Schliwa M."/>
        </authorList>
    </citation>
    <scope>NUCLEOTIDE SEQUENCE [LARGE SCALE GENOMIC DNA]</scope>
</reference>
<dbReference type="InterPro" id="IPR006554">
    <property type="entry name" value="Helicase-like_DEXD_c2"/>
</dbReference>
<keyword evidence="6" id="KW-1185">Reference proteome</keyword>
<keyword evidence="3" id="KW-0067">ATP-binding</keyword>
<name>X6P154_RETFI</name>
<dbReference type="Proteomes" id="UP000023152">
    <property type="component" value="Unassembled WGS sequence"/>
</dbReference>
<feature type="non-terminal residue" evidence="5">
    <location>
        <position position="242"/>
    </location>
</feature>
<dbReference type="InterPro" id="IPR014013">
    <property type="entry name" value="Helic_SF1/SF2_ATP-bd_DinG/Rad3"/>
</dbReference>
<evidence type="ECO:0000313" key="6">
    <source>
        <dbReference type="Proteomes" id="UP000023152"/>
    </source>
</evidence>
<dbReference type="GO" id="GO:0005634">
    <property type="term" value="C:nucleus"/>
    <property type="evidence" value="ECO:0007669"/>
    <property type="project" value="TreeGrafter"/>
</dbReference>
<dbReference type="GO" id="GO:0045951">
    <property type="term" value="P:positive regulation of mitotic recombination"/>
    <property type="evidence" value="ECO:0007669"/>
    <property type="project" value="TreeGrafter"/>
</dbReference>
<dbReference type="PANTHER" id="PTHR11472">
    <property type="entry name" value="DNA REPAIR DEAD HELICASE RAD3/XP-D SUBFAMILY MEMBER"/>
    <property type="match status" value="1"/>
</dbReference>
<dbReference type="InterPro" id="IPR027417">
    <property type="entry name" value="P-loop_NTPase"/>
</dbReference>
<dbReference type="Pfam" id="PF04851">
    <property type="entry name" value="ResIII"/>
    <property type="match status" value="1"/>
</dbReference>
<dbReference type="SUPFAM" id="SSF52540">
    <property type="entry name" value="P-loop containing nucleoside triphosphate hydrolases"/>
    <property type="match status" value="1"/>
</dbReference>
<evidence type="ECO:0000256" key="3">
    <source>
        <dbReference type="ARBA" id="ARBA00022840"/>
    </source>
</evidence>
<dbReference type="GO" id="GO:0003678">
    <property type="term" value="F:DNA helicase activity"/>
    <property type="evidence" value="ECO:0007669"/>
    <property type="project" value="InterPro"/>
</dbReference>
<dbReference type="Gene3D" id="3.40.50.300">
    <property type="entry name" value="P-loop containing nucleotide triphosphate hydrolases"/>
    <property type="match status" value="1"/>
</dbReference>
<dbReference type="GO" id="GO:0016818">
    <property type="term" value="F:hydrolase activity, acting on acid anhydrides, in phosphorus-containing anhydrides"/>
    <property type="evidence" value="ECO:0007669"/>
    <property type="project" value="InterPro"/>
</dbReference>
<dbReference type="SMART" id="SM00488">
    <property type="entry name" value="DEXDc2"/>
    <property type="match status" value="1"/>
</dbReference>
<organism evidence="5 6">
    <name type="scientific">Reticulomyxa filosa</name>
    <dbReference type="NCBI Taxonomy" id="46433"/>
    <lineage>
        <taxon>Eukaryota</taxon>
        <taxon>Sar</taxon>
        <taxon>Rhizaria</taxon>
        <taxon>Retaria</taxon>
        <taxon>Foraminifera</taxon>
        <taxon>Monothalamids</taxon>
        <taxon>Reticulomyxidae</taxon>
        <taxon>Reticulomyxa</taxon>
    </lineage>
</organism>